<evidence type="ECO:0000313" key="3">
    <source>
        <dbReference type="Proteomes" id="UP000281975"/>
    </source>
</evidence>
<keyword evidence="3" id="KW-1185">Reference proteome</keyword>
<evidence type="ECO:0008006" key="4">
    <source>
        <dbReference type="Google" id="ProtNLM"/>
    </source>
</evidence>
<accession>A0A420WTY2</accession>
<dbReference type="InterPro" id="IPR009367">
    <property type="entry name" value="Elm1-like"/>
</dbReference>
<evidence type="ECO:0000256" key="1">
    <source>
        <dbReference type="SAM" id="MobiDB-lite"/>
    </source>
</evidence>
<dbReference type="PANTHER" id="PTHR33986:SF15">
    <property type="entry name" value="MITOCHONDRIAL FISSION PROTEIN ELM1"/>
    <property type="match status" value="1"/>
</dbReference>
<dbReference type="InterPro" id="IPR029044">
    <property type="entry name" value="Nucleotide-diphossugar_trans"/>
</dbReference>
<comment type="caution">
    <text evidence="2">The sequence shown here is derived from an EMBL/GenBank/DDBJ whole genome shotgun (WGS) entry which is preliminary data.</text>
</comment>
<dbReference type="AlphaFoldDB" id="A0A420WTY2"/>
<gene>
    <name evidence="2" type="ORF">C7446_2702</name>
</gene>
<dbReference type="OrthoDB" id="583646at2"/>
<dbReference type="Pfam" id="PF06258">
    <property type="entry name" value="Mito_fiss_Elm1"/>
    <property type="match status" value="1"/>
</dbReference>
<feature type="compositionally biased region" description="Polar residues" evidence="1">
    <location>
        <begin position="414"/>
        <end position="423"/>
    </location>
</feature>
<sequence>MTRLSSPSLASRPVRVERAASSDTPHCIVLPILEDGGEQHPPVRIFVGSEAAQLRAQRVLLFSIERVRDPRREYRIHLLKEIEGFDRSRWRTGFTNYRYAVPGFAGGHGRAIYNDVAQIYLEDPAHLFDLPMGEHGYLSITPEDTSVMLLDCERMSPYWNATTAGAADKQTLLQYASEVPGLRGPLDAGWNTRDEEYAEQVPHLLHYTSLHQQPWQPRPDRYSYQPHPLADIWFALEREADQIGYGPFSAETPSPWFESALQKAEAHAAGPLPVSETARETARQLSLDELLWCHPDTSRSAPPPLPAARCRERSPRQLIAGLQDTSNDDPGVHDGISVTDFLEHLPGEDIPWLLEELARRSQRLLHVGLQLPADAYASPPLSMTRWWRRELRKLTRRHPQLSWLLDIRRGSASRPESVSSTLTGARRPDAPEHEQPRVWVLTGVHRGDNAQLRLLADRLGWPWEEKPLVFRPRSIRILQGARPTLQILTPDNRTRFAPPWPDIVLGIGRRSVNVARWIRRQSRGHTQLFWLGRPRVALDHFDLIATTPQYGLPARDHIIHNLLPLNRPNLDDVARDEWARRLSALPRPWLGVMIGGATRVKPFSVEDAVRMATRACELARQRGGTLLISTSPRTPSRVTEAFFARIDVPCHTYDWQAHQGADNPHQAFLALCDGFIVSDDSASMMAEAITTRRPTWLHTLDGASPDRLDRLLAGIHGWLCRRTRQLNSRGVHRQQDWQGRFYDYLFTRGLIARPRDLYRLDQTLRIRGLARSLPTSASQPADPREIIPMADELEATVEEMRLRAGERQRR</sequence>
<feature type="region of interest" description="Disordered" evidence="1">
    <location>
        <begin position="414"/>
        <end position="433"/>
    </location>
</feature>
<dbReference type="RefSeq" id="WP_147408780.1">
    <property type="nucleotide sequence ID" value="NZ_RBIN01000008.1"/>
</dbReference>
<proteinExistence type="predicted"/>
<name>A0A420WTY2_9GAMM</name>
<reference evidence="2 3" key="1">
    <citation type="submission" date="2018-10" db="EMBL/GenBank/DDBJ databases">
        <title>Genomic Encyclopedia of Type Strains, Phase IV (KMG-IV): sequencing the most valuable type-strain genomes for metagenomic binning, comparative biology and taxonomic classification.</title>
        <authorList>
            <person name="Goeker M."/>
        </authorList>
    </citation>
    <scope>NUCLEOTIDE SEQUENCE [LARGE SCALE GENOMIC DNA]</scope>
    <source>
        <strain evidence="2 3">DSM 23229</strain>
    </source>
</reference>
<organism evidence="2 3">
    <name type="scientific">Kushneria sinocarnis</name>
    <dbReference type="NCBI Taxonomy" id="595502"/>
    <lineage>
        <taxon>Bacteria</taxon>
        <taxon>Pseudomonadati</taxon>
        <taxon>Pseudomonadota</taxon>
        <taxon>Gammaproteobacteria</taxon>
        <taxon>Oceanospirillales</taxon>
        <taxon>Halomonadaceae</taxon>
        <taxon>Kushneria</taxon>
    </lineage>
</organism>
<dbReference type="EMBL" id="RBIN01000008">
    <property type="protein sequence ID" value="RKQ96842.1"/>
    <property type="molecule type" value="Genomic_DNA"/>
</dbReference>
<dbReference type="Proteomes" id="UP000281975">
    <property type="component" value="Unassembled WGS sequence"/>
</dbReference>
<dbReference type="SUPFAM" id="SSF53448">
    <property type="entry name" value="Nucleotide-diphospho-sugar transferases"/>
    <property type="match status" value="1"/>
</dbReference>
<dbReference type="PANTHER" id="PTHR33986">
    <property type="entry name" value="OS02G0535700 PROTEIN"/>
    <property type="match status" value="1"/>
</dbReference>
<protein>
    <recommendedName>
        <fullName evidence="4">Mitochondrial fission protein ELM1</fullName>
    </recommendedName>
</protein>
<evidence type="ECO:0000313" key="2">
    <source>
        <dbReference type="EMBL" id="RKQ96842.1"/>
    </source>
</evidence>